<evidence type="ECO:0000313" key="2">
    <source>
        <dbReference type="EMBL" id="SVB08379.1"/>
    </source>
</evidence>
<dbReference type="PANTHER" id="PTHR43685:SF3">
    <property type="entry name" value="SLR2126 PROTEIN"/>
    <property type="match status" value="1"/>
</dbReference>
<protein>
    <recommendedName>
        <fullName evidence="1">Glycosyltransferase 2-like domain-containing protein</fullName>
    </recommendedName>
</protein>
<evidence type="ECO:0000259" key="1">
    <source>
        <dbReference type="Pfam" id="PF00535"/>
    </source>
</evidence>
<dbReference type="SUPFAM" id="SSF53448">
    <property type="entry name" value="Nucleotide-diphospho-sugar transferases"/>
    <property type="match status" value="1"/>
</dbReference>
<dbReference type="AlphaFoldDB" id="A0A382B3X3"/>
<accession>A0A382B3X3</accession>
<name>A0A382B3X3_9ZZZZ</name>
<sequence>MDGVVRGNDWRSLEPAGVGEGTSTGAVTVVLPCYMGQAELELTFAGLALQTYPSHLLEVVVVDDGSTPPIVLPAGAPFTATVVAQQRDGFGLARARNLGAERASGEILVFLDCDMIPEPQLVEAHARWHHVDDRLLTVGFRHHADFDGITAEKIGGSS</sequence>
<dbReference type="CDD" id="cd00761">
    <property type="entry name" value="Glyco_tranf_GTA_type"/>
    <property type="match status" value="1"/>
</dbReference>
<dbReference type="InterPro" id="IPR050834">
    <property type="entry name" value="Glycosyltransf_2"/>
</dbReference>
<feature type="non-terminal residue" evidence="2">
    <location>
        <position position="158"/>
    </location>
</feature>
<dbReference type="InterPro" id="IPR029044">
    <property type="entry name" value="Nucleotide-diphossugar_trans"/>
</dbReference>
<feature type="domain" description="Glycosyltransferase 2-like" evidence="1">
    <location>
        <begin position="28"/>
        <end position="144"/>
    </location>
</feature>
<dbReference type="Gene3D" id="3.90.550.10">
    <property type="entry name" value="Spore Coat Polysaccharide Biosynthesis Protein SpsA, Chain A"/>
    <property type="match status" value="1"/>
</dbReference>
<dbReference type="InterPro" id="IPR001173">
    <property type="entry name" value="Glyco_trans_2-like"/>
</dbReference>
<dbReference type="Pfam" id="PF00535">
    <property type="entry name" value="Glycos_transf_2"/>
    <property type="match status" value="1"/>
</dbReference>
<reference evidence="2" key="1">
    <citation type="submission" date="2018-05" db="EMBL/GenBank/DDBJ databases">
        <authorList>
            <person name="Lanie J.A."/>
            <person name="Ng W.-L."/>
            <person name="Kazmierczak K.M."/>
            <person name="Andrzejewski T.M."/>
            <person name="Davidsen T.M."/>
            <person name="Wayne K.J."/>
            <person name="Tettelin H."/>
            <person name="Glass J.I."/>
            <person name="Rusch D."/>
            <person name="Podicherti R."/>
            <person name="Tsui H.-C.T."/>
            <person name="Winkler M.E."/>
        </authorList>
    </citation>
    <scope>NUCLEOTIDE SEQUENCE</scope>
</reference>
<gene>
    <name evidence="2" type="ORF">METZ01_LOCUS161233</name>
</gene>
<dbReference type="EMBL" id="UINC01028055">
    <property type="protein sequence ID" value="SVB08379.1"/>
    <property type="molecule type" value="Genomic_DNA"/>
</dbReference>
<dbReference type="PANTHER" id="PTHR43685">
    <property type="entry name" value="GLYCOSYLTRANSFERASE"/>
    <property type="match status" value="1"/>
</dbReference>
<organism evidence="2">
    <name type="scientific">marine metagenome</name>
    <dbReference type="NCBI Taxonomy" id="408172"/>
    <lineage>
        <taxon>unclassified sequences</taxon>
        <taxon>metagenomes</taxon>
        <taxon>ecological metagenomes</taxon>
    </lineage>
</organism>
<proteinExistence type="predicted"/>